<feature type="region of interest" description="Disordered" evidence="1">
    <location>
        <begin position="1"/>
        <end position="25"/>
    </location>
</feature>
<feature type="compositionally biased region" description="Polar residues" evidence="1">
    <location>
        <begin position="279"/>
        <end position="289"/>
    </location>
</feature>
<feature type="region of interest" description="Disordered" evidence="1">
    <location>
        <begin position="553"/>
        <end position="601"/>
    </location>
</feature>
<evidence type="ECO:0000313" key="4">
    <source>
        <dbReference type="Proteomes" id="UP000240883"/>
    </source>
</evidence>
<keyword evidence="2" id="KW-0472">Membrane</keyword>
<proteinExistence type="predicted"/>
<dbReference type="OrthoDB" id="3944567at2759"/>
<dbReference type="AlphaFoldDB" id="A0A2T2PAP3"/>
<feature type="compositionally biased region" description="Low complexity" evidence="1">
    <location>
        <begin position="290"/>
        <end position="306"/>
    </location>
</feature>
<name>A0A2T2PAP3_CORCC</name>
<gene>
    <name evidence="3" type="ORF">BS50DRAFT_22922</name>
</gene>
<organism evidence="3 4">
    <name type="scientific">Corynespora cassiicola Philippines</name>
    <dbReference type="NCBI Taxonomy" id="1448308"/>
    <lineage>
        <taxon>Eukaryota</taxon>
        <taxon>Fungi</taxon>
        <taxon>Dikarya</taxon>
        <taxon>Ascomycota</taxon>
        <taxon>Pezizomycotina</taxon>
        <taxon>Dothideomycetes</taxon>
        <taxon>Pleosporomycetidae</taxon>
        <taxon>Pleosporales</taxon>
        <taxon>Corynesporascaceae</taxon>
        <taxon>Corynespora</taxon>
    </lineage>
</organism>
<feature type="region of interest" description="Disordered" evidence="1">
    <location>
        <begin position="393"/>
        <end position="427"/>
    </location>
</feature>
<feature type="compositionally biased region" description="Polar residues" evidence="1">
    <location>
        <begin position="1"/>
        <end position="15"/>
    </location>
</feature>
<reference evidence="3 4" key="1">
    <citation type="journal article" date="2018" name="Front. Microbiol.">
        <title>Genome-Wide Analysis of Corynespora cassiicola Leaf Fall Disease Putative Effectors.</title>
        <authorList>
            <person name="Lopez D."/>
            <person name="Ribeiro S."/>
            <person name="Label P."/>
            <person name="Fumanal B."/>
            <person name="Venisse J.S."/>
            <person name="Kohler A."/>
            <person name="de Oliveira R.R."/>
            <person name="Labutti K."/>
            <person name="Lipzen A."/>
            <person name="Lail K."/>
            <person name="Bauer D."/>
            <person name="Ohm R.A."/>
            <person name="Barry K.W."/>
            <person name="Spatafora J."/>
            <person name="Grigoriev I.V."/>
            <person name="Martin F.M."/>
            <person name="Pujade-Renaud V."/>
        </authorList>
    </citation>
    <scope>NUCLEOTIDE SEQUENCE [LARGE SCALE GENOMIC DNA]</scope>
    <source>
        <strain evidence="3 4">Philippines</strain>
    </source>
</reference>
<accession>A0A2T2PAP3</accession>
<keyword evidence="4" id="KW-1185">Reference proteome</keyword>
<feature type="transmembrane region" description="Helical" evidence="2">
    <location>
        <begin position="35"/>
        <end position="60"/>
    </location>
</feature>
<feature type="transmembrane region" description="Helical" evidence="2">
    <location>
        <begin position="170"/>
        <end position="190"/>
    </location>
</feature>
<feature type="transmembrane region" description="Helical" evidence="2">
    <location>
        <begin position="116"/>
        <end position="139"/>
    </location>
</feature>
<dbReference type="EMBL" id="KZ678128">
    <property type="protein sequence ID" value="PSN74742.1"/>
    <property type="molecule type" value="Genomic_DNA"/>
</dbReference>
<evidence type="ECO:0000256" key="2">
    <source>
        <dbReference type="SAM" id="Phobius"/>
    </source>
</evidence>
<feature type="region of interest" description="Disordered" evidence="1">
    <location>
        <begin position="355"/>
        <end position="377"/>
    </location>
</feature>
<feature type="transmembrane region" description="Helical" evidence="2">
    <location>
        <begin position="72"/>
        <end position="95"/>
    </location>
</feature>
<feature type="region of interest" description="Disordered" evidence="1">
    <location>
        <begin position="230"/>
        <end position="250"/>
    </location>
</feature>
<dbReference type="STRING" id="1448308.A0A2T2PAP3"/>
<evidence type="ECO:0000313" key="3">
    <source>
        <dbReference type="EMBL" id="PSN74742.1"/>
    </source>
</evidence>
<feature type="region of interest" description="Disordered" evidence="1">
    <location>
        <begin position="276"/>
        <end position="308"/>
    </location>
</feature>
<protein>
    <submittedName>
        <fullName evidence="3">Uncharacterized protein</fullName>
    </submittedName>
</protein>
<keyword evidence="2" id="KW-0812">Transmembrane</keyword>
<feature type="region of interest" description="Disordered" evidence="1">
    <location>
        <begin position="441"/>
        <end position="488"/>
    </location>
</feature>
<evidence type="ECO:0000256" key="1">
    <source>
        <dbReference type="SAM" id="MobiDB-lite"/>
    </source>
</evidence>
<sequence length="601" mass="65438">MAESDSSSGGASQLPKSEAPNITFHPKPKIPRRKLTLIAITVLLNVLLWSSVICLSLSIYQFASNPSDTDSVASEVLTLVSALVSIAYFVLHTIFSSKQRTWRHQSRDHAAGKDSLYIAIRCAGTLCVVWLLTTGWNMIIVARRPVCLPSRPGIQTWETGAICQADRANIAFAVMALVSSFILLGMLAVVRRPFEARLLTHGYGQQFHDINATPIISRQPSPSQSALLDLEKAQTGRESDSTHRDMLSNRSDVDVQTLDLRPPSIIYSPSPVRSGIETFKSNDQAPSPYNASIAPSRASSRNSSPPVFHPSTYHPLAASRMSAINSESGFIPLSVQVQYSASVWRAVHPTMPPPWAGGASRSHSHLPQTPSVTSLSYVSRYSRSSVSLTRPYRLSSINPDGAGWGSRNGSVGPEDGRGSPSSGSVHVNDRATANEIAHAILNGTPIPGTNTASGRKGHARHASAPDSSSGAQQPGRKEKGRGPQPNDQIDIKAELDWPITEVDANKIPNSTGHELEMARAFVHLADSKKQEQPFRRSRSESLLRSSNVPAEFKYANRTGTASQMPQEVRILKSESRDPRKRMRRRTLDEARNKPLPKIAAL</sequence>
<dbReference type="Proteomes" id="UP000240883">
    <property type="component" value="Unassembled WGS sequence"/>
</dbReference>
<keyword evidence="2" id="KW-1133">Transmembrane helix</keyword>